<dbReference type="GO" id="GO:0005524">
    <property type="term" value="F:ATP binding"/>
    <property type="evidence" value="ECO:0007669"/>
    <property type="project" value="InterPro"/>
</dbReference>
<reference evidence="2" key="2">
    <citation type="submission" date="2012-05" db="EMBL/GenBank/DDBJ databases">
        <title>The Genome Annotation of Fusarium oxysporum Cotton.</title>
        <authorList>
            <consortium name="The Broad Institute Genomics Platform"/>
            <person name="Ma L.-J."/>
            <person name="Corby-Kistler H."/>
            <person name="Broz K."/>
            <person name="Gale L.R."/>
            <person name="Jonkers W."/>
            <person name="O'Donnell K."/>
            <person name="Ploetz R."/>
            <person name="Steinberg C."/>
            <person name="Schwartz D.C."/>
            <person name="VanEtten H."/>
            <person name="Zhou S."/>
            <person name="Young S.K."/>
            <person name="Zeng Q."/>
            <person name="Gargeya S."/>
            <person name="Fitzgerald M."/>
            <person name="Abouelleil A."/>
            <person name="Alvarado L."/>
            <person name="Chapman S.B."/>
            <person name="Gainer-Dewar J."/>
            <person name="Goldberg J."/>
            <person name="Griggs A."/>
            <person name="Gujja S."/>
            <person name="Hansen M."/>
            <person name="Howarth C."/>
            <person name="Imamovic A."/>
            <person name="Ireland A."/>
            <person name="Larimer J."/>
            <person name="McCowan C."/>
            <person name="Murphy C."/>
            <person name="Pearson M."/>
            <person name="Poon T.W."/>
            <person name="Priest M."/>
            <person name="Roberts A."/>
            <person name="Saif S."/>
            <person name="Shea T."/>
            <person name="Sykes S."/>
            <person name="Wortman J."/>
            <person name="Nusbaum C."/>
            <person name="Birren B."/>
        </authorList>
    </citation>
    <scope>NUCLEOTIDE SEQUENCE</scope>
    <source>
        <strain evidence="2">25433</strain>
    </source>
</reference>
<evidence type="ECO:0000313" key="2">
    <source>
        <dbReference type="EMBL" id="EXM13174.1"/>
    </source>
</evidence>
<organism evidence="2">
    <name type="scientific">Fusarium oxysporum f. sp. vasinfectum 25433</name>
    <dbReference type="NCBI Taxonomy" id="1089449"/>
    <lineage>
        <taxon>Eukaryota</taxon>
        <taxon>Fungi</taxon>
        <taxon>Dikarya</taxon>
        <taxon>Ascomycota</taxon>
        <taxon>Pezizomycotina</taxon>
        <taxon>Sordariomycetes</taxon>
        <taxon>Hypocreomycetidae</taxon>
        <taxon>Hypocreales</taxon>
        <taxon>Nectriaceae</taxon>
        <taxon>Fusarium</taxon>
        <taxon>Fusarium oxysporum species complex</taxon>
    </lineage>
</organism>
<protein>
    <submittedName>
        <fullName evidence="2">Serine/threonine protein kinase</fullName>
    </submittedName>
</protein>
<feature type="domain" description="Protein kinase" evidence="1">
    <location>
        <begin position="46"/>
        <end position="360"/>
    </location>
</feature>
<proteinExistence type="predicted"/>
<dbReference type="AlphaFoldDB" id="X0KHS2"/>
<dbReference type="InterPro" id="IPR011009">
    <property type="entry name" value="Kinase-like_dom_sf"/>
</dbReference>
<dbReference type="SMART" id="SM00220">
    <property type="entry name" value="S_TKc"/>
    <property type="match status" value="1"/>
</dbReference>
<dbReference type="PANTHER" id="PTHR24361:SF613">
    <property type="entry name" value="NUCLEAR RECEPTOR-BINDING PROTEIN-RELATED"/>
    <property type="match status" value="1"/>
</dbReference>
<dbReference type="GO" id="GO:0006974">
    <property type="term" value="P:DNA damage response"/>
    <property type="evidence" value="ECO:0007669"/>
    <property type="project" value="TreeGrafter"/>
</dbReference>
<dbReference type="SUPFAM" id="SSF56112">
    <property type="entry name" value="Protein kinase-like (PK-like)"/>
    <property type="match status" value="1"/>
</dbReference>
<dbReference type="OrthoDB" id="4062651at2759"/>
<sequence>MTTRDSTRKAEEATAYSKFYHSLCSVQDILSSGNGSDLASKPMPAIPFESLLFGEAFNSLRSSAAKVKIASDPARDLVFKGVSFKEYLVLEPALYNCRRDGTYRELDVLCKKIPLGPHIMSPPEALVVIRSDDEDERVCGMLYPYYRNGSFAHALDRSVKLGIRIPLAKKAKWCYQIVSGIYHVHTNGQSWHQDLKPPNILLDDNEDIIIIDWEQGIGGTNTFTAAPETYHDVDAHYSEGEKSKVLYIPHGGPPRMNNIISTPHWDVFPTWSVHCRKAVELAEVYSLGATMFLTLEQVALEYVPGIEDYSRTSLVWSIASRDIPQPWKDVVDACVRQDPNERISMKELLLFWDSERHKFD</sequence>
<dbReference type="EMBL" id="JH658173">
    <property type="protein sequence ID" value="EXM13174.1"/>
    <property type="molecule type" value="Genomic_DNA"/>
</dbReference>
<dbReference type="Pfam" id="PF00069">
    <property type="entry name" value="Pkinase"/>
    <property type="match status" value="1"/>
</dbReference>
<name>X0KHS2_FUSOX</name>
<gene>
    <name evidence="2" type="ORF">FOTG_18368</name>
</gene>
<dbReference type="InterPro" id="IPR053235">
    <property type="entry name" value="Ser_Thr_kinase"/>
</dbReference>
<dbReference type="HOGENOM" id="CLU_047140_0_0_1"/>
<keyword evidence="2" id="KW-0808">Transferase</keyword>
<keyword evidence="2" id="KW-0723">Serine/threonine-protein kinase</keyword>
<dbReference type="InterPro" id="IPR000719">
    <property type="entry name" value="Prot_kinase_dom"/>
</dbReference>
<keyword evidence="2" id="KW-0418">Kinase</keyword>
<dbReference type="GO" id="GO:0005737">
    <property type="term" value="C:cytoplasm"/>
    <property type="evidence" value="ECO:0007669"/>
    <property type="project" value="TreeGrafter"/>
</dbReference>
<dbReference type="GO" id="GO:0004674">
    <property type="term" value="F:protein serine/threonine kinase activity"/>
    <property type="evidence" value="ECO:0007669"/>
    <property type="project" value="UniProtKB-KW"/>
</dbReference>
<dbReference type="Gene3D" id="1.10.510.10">
    <property type="entry name" value="Transferase(Phosphotransferase) domain 1"/>
    <property type="match status" value="1"/>
</dbReference>
<reference evidence="2" key="1">
    <citation type="submission" date="2011-11" db="EMBL/GenBank/DDBJ databases">
        <title>The Genome Sequence of Fusarium oxysporum Cotton.</title>
        <authorList>
            <consortium name="The Broad Institute Genome Sequencing Platform"/>
            <person name="Ma L.-J."/>
            <person name="Gale L.R."/>
            <person name="Schwartz D.C."/>
            <person name="Zhou S."/>
            <person name="Corby-Kistler H."/>
            <person name="Young S.K."/>
            <person name="Zeng Q."/>
            <person name="Gargeya S."/>
            <person name="Fitzgerald M."/>
            <person name="Haas B."/>
            <person name="Abouelleil A."/>
            <person name="Alvarado L."/>
            <person name="Arachchi H.M."/>
            <person name="Berlin A."/>
            <person name="Brown A."/>
            <person name="Chapman S.B."/>
            <person name="Chen Z."/>
            <person name="Dunbar C."/>
            <person name="Freedman E."/>
            <person name="Gearin G."/>
            <person name="Goldberg J."/>
            <person name="Griggs A."/>
            <person name="Gujja S."/>
            <person name="Heiman D."/>
            <person name="Howarth C."/>
            <person name="Larson L."/>
            <person name="Lui A."/>
            <person name="MacDonald P.J.P."/>
            <person name="Montmayeur A."/>
            <person name="Murphy C."/>
            <person name="Neiman D."/>
            <person name="Pearson M."/>
            <person name="Priest M."/>
            <person name="Roberts A."/>
            <person name="Saif S."/>
            <person name="Shea T."/>
            <person name="Shenoy N."/>
            <person name="Sisk P."/>
            <person name="Stolte C."/>
            <person name="Sykes S."/>
            <person name="Wortman J."/>
            <person name="Nusbaum C."/>
            <person name="Birren B."/>
        </authorList>
    </citation>
    <scope>NUCLEOTIDE SEQUENCE [LARGE SCALE GENOMIC DNA]</scope>
    <source>
        <strain evidence="2">25433</strain>
    </source>
</reference>
<dbReference type="Proteomes" id="UP000030701">
    <property type="component" value="Unassembled WGS sequence"/>
</dbReference>
<evidence type="ECO:0000259" key="1">
    <source>
        <dbReference type="PROSITE" id="PS50011"/>
    </source>
</evidence>
<accession>X0KHS2</accession>
<dbReference type="PANTHER" id="PTHR24361">
    <property type="entry name" value="MITOGEN-ACTIVATED KINASE KINASE KINASE"/>
    <property type="match status" value="1"/>
</dbReference>
<dbReference type="PROSITE" id="PS50011">
    <property type="entry name" value="PROTEIN_KINASE_DOM"/>
    <property type="match status" value="1"/>
</dbReference>